<reference evidence="1 2" key="1">
    <citation type="journal article" date="2006" name="Proc. Natl. Acad. Sci. U.S.A.">
        <title>Genomic analysis of the uncultivated marine crenarchaeote Cenarchaeum symbiosum.</title>
        <authorList>
            <person name="Hallam S.J."/>
            <person name="Konstantinidis K.T."/>
            <person name="Putnam N."/>
            <person name="Schleper C."/>
            <person name="Watanabe Y."/>
            <person name="Sugahara J."/>
            <person name="Preston C."/>
            <person name="de la Torre J."/>
            <person name="Richardson P.M."/>
            <person name="DeLong E.F."/>
        </authorList>
    </citation>
    <scope>NUCLEOTIDE SEQUENCE [LARGE SCALE GENOMIC DNA]</scope>
    <source>
        <strain evidence="2">A</strain>
    </source>
</reference>
<dbReference type="HOGENOM" id="CLU_2379260_0_0_2"/>
<dbReference type="KEGG" id="csy:CENSYa_0249"/>
<accession>A0RU74</accession>
<keyword evidence="2" id="KW-1185">Reference proteome</keyword>
<gene>
    <name evidence="1" type="ordered locus">CENSYa_0249</name>
</gene>
<evidence type="ECO:0000313" key="2">
    <source>
        <dbReference type="Proteomes" id="UP000000758"/>
    </source>
</evidence>
<dbReference type="EnsemblBacteria" id="ABK76891">
    <property type="protein sequence ID" value="ABK76891"/>
    <property type="gene ID" value="CENSYa_0249"/>
</dbReference>
<dbReference type="AlphaFoldDB" id="A0RU74"/>
<sequence length="94" mass="10306">MMPRYMKGRLAHLWYARAWKMACNRPGPQTRNQCPGDALGTSTSGARRLPAVMLCRPGHSSAWSLGVTPGILQTGHLRLPAMPESAPDQSVYMV</sequence>
<name>A0RU74_CENSY</name>
<organism evidence="1 2">
    <name type="scientific">Cenarchaeum symbiosum (strain A)</name>
    <dbReference type="NCBI Taxonomy" id="414004"/>
    <lineage>
        <taxon>Archaea</taxon>
        <taxon>Nitrososphaerota</taxon>
        <taxon>Candidatus Cenarchaeales</taxon>
        <taxon>Candidatus Cenarchaeaceae</taxon>
        <taxon>Candidatus Cenarchaeum</taxon>
    </lineage>
</organism>
<evidence type="ECO:0000313" key="1">
    <source>
        <dbReference type="EMBL" id="ABK76891.1"/>
    </source>
</evidence>
<protein>
    <submittedName>
        <fullName evidence="1">Uncharacterized protein</fullName>
    </submittedName>
</protein>
<proteinExistence type="predicted"/>
<dbReference type="EMBL" id="DP000238">
    <property type="protein sequence ID" value="ABK76891.1"/>
    <property type="molecule type" value="Genomic_DNA"/>
</dbReference>
<dbReference type="Proteomes" id="UP000000758">
    <property type="component" value="Chromosome"/>
</dbReference>
<dbReference type="STRING" id="414004.CENSYa_0249"/>